<feature type="transmembrane region" description="Helical" evidence="1">
    <location>
        <begin position="44"/>
        <end position="62"/>
    </location>
</feature>
<organism evidence="3 4">
    <name type="scientific">Apiospora kogelbergensis</name>
    <dbReference type="NCBI Taxonomy" id="1337665"/>
    <lineage>
        <taxon>Eukaryota</taxon>
        <taxon>Fungi</taxon>
        <taxon>Dikarya</taxon>
        <taxon>Ascomycota</taxon>
        <taxon>Pezizomycotina</taxon>
        <taxon>Sordariomycetes</taxon>
        <taxon>Xylariomycetidae</taxon>
        <taxon>Amphisphaeriales</taxon>
        <taxon>Apiosporaceae</taxon>
        <taxon>Apiospora</taxon>
    </lineage>
</organism>
<evidence type="ECO:0000259" key="2">
    <source>
        <dbReference type="Pfam" id="PF24802"/>
    </source>
</evidence>
<name>A0AAW0Q5H5_9PEZI</name>
<dbReference type="PANTHER" id="PTHR37013">
    <property type="entry name" value="INTEGRAL MEMBRANE PROTEIN (AFU_ORTHOLOGUE AFUA_1G05950)-RELATED"/>
    <property type="match status" value="1"/>
</dbReference>
<dbReference type="EMBL" id="JAQQWP010000013">
    <property type="protein sequence ID" value="KAK8092606.1"/>
    <property type="molecule type" value="Genomic_DNA"/>
</dbReference>
<feature type="transmembrane region" description="Helical" evidence="1">
    <location>
        <begin position="111"/>
        <end position="129"/>
    </location>
</feature>
<feature type="transmembrane region" description="Helical" evidence="1">
    <location>
        <begin position="192"/>
        <end position="209"/>
    </location>
</feature>
<keyword evidence="1" id="KW-0472">Membrane</keyword>
<reference evidence="3 4" key="1">
    <citation type="submission" date="2023-01" db="EMBL/GenBank/DDBJ databases">
        <title>Analysis of 21 Apiospora genomes using comparative genomics revels a genus with tremendous synthesis potential of carbohydrate active enzymes and secondary metabolites.</title>
        <authorList>
            <person name="Sorensen T."/>
        </authorList>
    </citation>
    <scope>NUCLEOTIDE SEQUENCE [LARGE SCALE GENOMIC DNA]</scope>
    <source>
        <strain evidence="3 4">CBS 117206</strain>
    </source>
</reference>
<evidence type="ECO:0000256" key="1">
    <source>
        <dbReference type="SAM" id="Phobius"/>
    </source>
</evidence>
<accession>A0AAW0Q5H5</accession>
<feature type="transmembrane region" description="Helical" evidence="1">
    <location>
        <begin position="68"/>
        <end position="90"/>
    </location>
</feature>
<evidence type="ECO:0000313" key="4">
    <source>
        <dbReference type="Proteomes" id="UP001392437"/>
    </source>
</evidence>
<feature type="transmembrane region" description="Helical" evidence="1">
    <location>
        <begin position="149"/>
        <end position="171"/>
    </location>
</feature>
<evidence type="ECO:0000313" key="3">
    <source>
        <dbReference type="EMBL" id="KAK8092606.1"/>
    </source>
</evidence>
<keyword evidence="1" id="KW-0812">Transmembrane</keyword>
<sequence>MPTLLDAGLTSEQLMAAWCFFITSFMSVKTCQYVYSDIKPCRGLYFWSSMAASLGVWSYSLSSLLQSFALVSTEVLSLIMGVAWLIMGTGNSLLLHSRVRLVTTSISPRRTYATAASILASLLLVQLPASWNLATAGLMSEDTFQAHEITQVTALVGQEALIMGVFAHGLYQSWKLASGDADQWVRDENRNLIQYLAFVFAVDVVVLGAEHTAGFRMLTVTKSLIYSLKFFYLVIILNDSAESVHDTNLMYRNRLKRREEDIK</sequence>
<dbReference type="AlphaFoldDB" id="A0AAW0Q5H5"/>
<dbReference type="PANTHER" id="PTHR37013:SF6">
    <property type="entry name" value="INTEGRAL MEMBRANE PROTEIN"/>
    <property type="match status" value="1"/>
</dbReference>
<feature type="domain" description="DUF7703" evidence="2">
    <location>
        <begin position="13"/>
        <end position="239"/>
    </location>
</feature>
<dbReference type="Pfam" id="PF24802">
    <property type="entry name" value="DUF7703"/>
    <property type="match status" value="1"/>
</dbReference>
<comment type="caution">
    <text evidence="3">The sequence shown here is derived from an EMBL/GenBank/DDBJ whole genome shotgun (WGS) entry which is preliminary data.</text>
</comment>
<dbReference type="Proteomes" id="UP001392437">
    <property type="component" value="Unassembled WGS sequence"/>
</dbReference>
<gene>
    <name evidence="3" type="ORF">PG999_014805</name>
</gene>
<proteinExistence type="predicted"/>
<keyword evidence="4" id="KW-1185">Reference proteome</keyword>
<dbReference type="InterPro" id="IPR056120">
    <property type="entry name" value="DUF7703"/>
</dbReference>
<feature type="transmembrane region" description="Helical" evidence="1">
    <location>
        <begin position="15"/>
        <end position="35"/>
    </location>
</feature>
<keyword evidence="1" id="KW-1133">Transmembrane helix</keyword>
<protein>
    <recommendedName>
        <fullName evidence="2">DUF7703 domain-containing protein</fullName>
    </recommendedName>
</protein>